<gene>
    <name evidence="1" type="ORF">OH76DRAFT_1492582</name>
</gene>
<reference evidence="1 2" key="1">
    <citation type="journal article" date="2018" name="Biotechnol. Biofuels">
        <title>Integrative visual omics of the white-rot fungus Polyporus brumalis exposes the biotechnological potential of its oxidative enzymes for delignifying raw plant biomass.</title>
        <authorList>
            <person name="Miyauchi S."/>
            <person name="Rancon A."/>
            <person name="Drula E."/>
            <person name="Hage H."/>
            <person name="Chaduli D."/>
            <person name="Favel A."/>
            <person name="Grisel S."/>
            <person name="Henrissat B."/>
            <person name="Herpoel-Gimbert I."/>
            <person name="Ruiz-Duenas F.J."/>
            <person name="Chevret D."/>
            <person name="Hainaut M."/>
            <person name="Lin J."/>
            <person name="Wang M."/>
            <person name="Pangilinan J."/>
            <person name="Lipzen A."/>
            <person name="Lesage-Meessen L."/>
            <person name="Navarro D."/>
            <person name="Riley R."/>
            <person name="Grigoriev I.V."/>
            <person name="Zhou S."/>
            <person name="Raouche S."/>
            <person name="Rosso M.N."/>
        </authorList>
    </citation>
    <scope>NUCLEOTIDE SEQUENCE [LARGE SCALE GENOMIC DNA]</scope>
    <source>
        <strain evidence="1 2">BRFM 1820</strain>
    </source>
</reference>
<dbReference type="OrthoDB" id="3344950at2759"/>
<name>A0A371DXP4_9APHY</name>
<organism evidence="1 2">
    <name type="scientific">Lentinus brumalis</name>
    <dbReference type="NCBI Taxonomy" id="2498619"/>
    <lineage>
        <taxon>Eukaryota</taxon>
        <taxon>Fungi</taxon>
        <taxon>Dikarya</taxon>
        <taxon>Basidiomycota</taxon>
        <taxon>Agaricomycotina</taxon>
        <taxon>Agaricomycetes</taxon>
        <taxon>Polyporales</taxon>
        <taxon>Polyporaceae</taxon>
        <taxon>Lentinus</taxon>
    </lineage>
</organism>
<evidence type="ECO:0000313" key="2">
    <source>
        <dbReference type="Proteomes" id="UP000256964"/>
    </source>
</evidence>
<accession>A0A371DXP4</accession>
<evidence type="ECO:0000313" key="1">
    <source>
        <dbReference type="EMBL" id="RDX57322.1"/>
    </source>
</evidence>
<keyword evidence="2" id="KW-1185">Reference proteome</keyword>
<dbReference type="Proteomes" id="UP000256964">
    <property type="component" value="Unassembled WGS sequence"/>
</dbReference>
<protein>
    <submittedName>
        <fullName evidence="1">Uncharacterized protein</fullName>
    </submittedName>
</protein>
<proteinExistence type="predicted"/>
<sequence>MADAEQIDLNAPHAPSDKAIEAFEVVEHTIKSEILKSRHHWNKHEPRMWSRAEGVSDEDLVAFSVRNDLVEVRSAPTSYGTIILGKIRLPAINDAEGEGYIHVRIHDPPNRGTEDVRFHSLWTDEGNRDADGHPTTWRAIHNRDTPLEFFNE</sequence>
<dbReference type="EMBL" id="KZ857379">
    <property type="protein sequence ID" value="RDX57322.1"/>
    <property type="molecule type" value="Genomic_DNA"/>
</dbReference>
<dbReference type="AlphaFoldDB" id="A0A371DXP4"/>